<proteinExistence type="inferred from homology"/>
<dbReference type="InterPro" id="IPR039425">
    <property type="entry name" value="RNA_pol_sigma-70-like"/>
</dbReference>
<protein>
    <recommendedName>
        <fullName evidence="6">RNA polymerase sigma factor</fullName>
    </recommendedName>
</protein>
<evidence type="ECO:0000256" key="4">
    <source>
        <dbReference type="ARBA" id="ARBA00023125"/>
    </source>
</evidence>
<evidence type="ECO:0000256" key="5">
    <source>
        <dbReference type="ARBA" id="ARBA00023163"/>
    </source>
</evidence>
<feature type="domain" description="RNA polymerase sigma factor 70 region 4 type 2" evidence="8">
    <location>
        <begin position="126"/>
        <end position="176"/>
    </location>
</feature>
<dbReference type="GO" id="GO:0016987">
    <property type="term" value="F:sigma factor activity"/>
    <property type="evidence" value="ECO:0007669"/>
    <property type="project" value="UniProtKB-KW"/>
</dbReference>
<dbReference type="AlphaFoldDB" id="A0A1G2QVH3"/>
<accession>A0A1G2QVH3</accession>
<evidence type="ECO:0000259" key="7">
    <source>
        <dbReference type="Pfam" id="PF04542"/>
    </source>
</evidence>
<dbReference type="Pfam" id="PF04542">
    <property type="entry name" value="Sigma70_r2"/>
    <property type="match status" value="1"/>
</dbReference>
<dbReference type="InterPro" id="IPR007627">
    <property type="entry name" value="RNA_pol_sigma70_r2"/>
</dbReference>
<evidence type="ECO:0000256" key="2">
    <source>
        <dbReference type="ARBA" id="ARBA00023015"/>
    </source>
</evidence>
<comment type="similarity">
    <text evidence="1 6">Belongs to the sigma-70 factor family. ECF subfamily.</text>
</comment>
<dbReference type="SUPFAM" id="SSF88946">
    <property type="entry name" value="Sigma2 domain of RNA polymerase sigma factors"/>
    <property type="match status" value="1"/>
</dbReference>
<evidence type="ECO:0000259" key="8">
    <source>
        <dbReference type="Pfam" id="PF08281"/>
    </source>
</evidence>
<dbReference type="Gene3D" id="1.10.10.10">
    <property type="entry name" value="Winged helix-like DNA-binding domain superfamily/Winged helix DNA-binding domain"/>
    <property type="match status" value="1"/>
</dbReference>
<dbReference type="InterPro" id="IPR014284">
    <property type="entry name" value="RNA_pol_sigma-70_dom"/>
</dbReference>
<evidence type="ECO:0000256" key="3">
    <source>
        <dbReference type="ARBA" id="ARBA00023082"/>
    </source>
</evidence>
<evidence type="ECO:0000256" key="6">
    <source>
        <dbReference type="RuleBase" id="RU000716"/>
    </source>
</evidence>
<name>A0A1G2QVH3_9BACT</name>
<sequence>MPRPKRENKEDSRLVEQAQRDKEAFGDLYHKYFGKVQGYLAKRLGGSHEVAEDLAQETFLRAFTALSRFRSRGYSYLTYLFRISRNLLVDFYRKTKEARLPSDILAFLGKEHIEKEIDRKLLYEHLARAIGKLPKNNQKVLRAYYEEGLSIKDIGKKLGKSENAVKLLLARSRKRLGSILEKETPFLNPDVSNIRKGERSKKKR</sequence>
<evidence type="ECO:0000256" key="1">
    <source>
        <dbReference type="ARBA" id="ARBA00010641"/>
    </source>
</evidence>
<keyword evidence="2 6" id="KW-0805">Transcription regulation</keyword>
<organism evidence="9 10">
    <name type="scientific">Candidatus Wildermuthbacteria bacterium RIFCSPHIGHO2_01_FULL_49_22b</name>
    <dbReference type="NCBI Taxonomy" id="1802448"/>
    <lineage>
        <taxon>Bacteria</taxon>
        <taxon>Candidatus Wildermuthiibacteriota</taxon>
    </lineage>
</organism>
<keyword evidence="5 6" id="KW-0804">Transcription</keyword>
<dbReference type="GO" id="GO:0006352">
    <property type="term" value="P:DNA-templated transcription initiation"/>
    <property type="evidence" value="ECO:0007669"/>
    <property type="project" value="InterPro"/>
</dbReference>
<dbReference type="GO" id="GO:0003677">
    <property type="term" value="F:DNA binding"/>
    <property type="evidence" value="ECO:0007669"/>
    <property type="project" value="UniProtKB-KW"/>
</dbReference>
<dbReference type="PANTHER" id="PTHR43133">
    <property type="entry name" value="RNA POLYMERASE ECF-TYPE SIGMA FACTO"/>
    <property type="match status" value="1"/>
</dbReference>
<dbReference type="Pfam" id="PF08281">
    <property type="entry name" value="Sigma70_r4_2"/>
    <property type="match status" value="1"/>
</dbReference>
<dbReference type="InterPro" id="IPR013325">
    <property type="entry name" value="RNA_pol_sigma_r2"/>
</dbReference>
<dbReference type="EMBL" id="MHTT01000031">
    <property type="protein sequence ID" value="OHA64615.1"/>
    <property type="molecule type" value="Genomic_DNA"/>
</dbReference>
<dbReference type="InterPro" id="IPR013249">
    <property type="entry name" value="RNA_pol_sigma70_r4_t2"/>
</dbReference>
<dbReference type="InterPro" id="IPR013324">
    <property type="entry name" value="RNA_pol_sigma_r3/r4-like"/>
</dbReference>
<dbReference type="InterPro" id="IPR000838">
    <property type="entry name" value="RNA_pol_sigma70_ECF_CS"/>
</dbReference>
<dbReference type="CDD" id="cd06171">
    <property type="entry name" value="Sigma70_r4"/>
    <property type="match status" value="1"/>
</dbReference>
<dbReference type="PROSITE" id="PS01063">
    <property type="entry name" value="SIGMA70_ECF"/>
    <property type="match status" value="1"/>
</dbReference>
<dbReference type="Gene3D" id="1.10.1740.10">
    <property type="match status" value="1"/>
</dbReference>
<evidence type="ECO:0000313" key="10">
    <source>
        <dbReference type="Proteomes" id="UP000178065"/>
    </source>
</evidence>
<keyword evidence="3 6" id="KW-0731">Sigma factor</keyword>
<dbReference type="InterPro" id="IPR036388">
    <property type="entry name" value="WH-like_DNA-bd_sf"/>
</dbReference>
<dbReference type="STRING" id="1802448.A2672_02860"/>
<gene>
    <name evidence="9" type="ORF">A2672_02860</name>
</gene>
<dbReference type="PANTHER" id="PTHR43133:SF8">
    <property type="entry name" value="RNA POLYMERASE SIGMA FACTOR HI_1459-RELATED"/>
    <property type="match status" value="1"/>
</dbReference>
<evidence type="ECO:0000313" key="9">
    <source>
        <dbReference type="EMBL" id="OHA64615.1"/>
    </source>
</evidence>
<comment type="caution">
    <text evidence="9">The sequence shown here is derived from an EMBL/GenBank/DDBJ whole genome shotgun (WGS) entry which is preliminary data.</text>
</comment>
<feature type="domain" description="RNA polymerase sigma-70 region 2" evidence="7">
    <location>
        <begin position="39"/>
        <end position="96"/>
    </location>
</feature>
<dbReference type="Proteomes" id="UP000178065">
    <property type="component" value="Unassembled WGS sequence"/>
</dbReference>
<reference evidence="9 10" key="1">
    <citation type="journal article" date="2016" name="Nat. Commun.">
        <title>Thousands of microbial genomes shed light on interconnected biogeochemical processes in an aquifer system.</title>
        <authorList>
            <person name="Anantharaman K."/>
            <person name="Brown C.T."/>
            <person name="Hug L.A."/>
            <person name="Sharon I."/>
            <person name="Castelle C.J."/>
            <person name="Probst A.J."/>
            <person name="Thomas B.C."/>
            <person name="Singh A."/>
            <person name="Wilkins M.J."/>
            <person name="Karaoz U."/>
            <person name="Brodie E.L."/>
            <person name="Williams K.H."/>
            <person name="Hubbard S.S."/>
            <person name="Banfield J.F."/>
        </authorList>
    </citation>
    <scope>NUCLEOTIDE SEQUENCE [LARGE SCALE GENOMIC DNA]</scope>
</reference>
<dbReference type="SUPFAM" id="SSF88659">
    <property type="entry name" value="Sigma3 and sigma4 domains of RNA polymerase sigma factors"/>
    <property type="match status" value="1"/>
</dbReference>
<dbReference type="NCBIfam" id="TIGR02937">
    <property type="entry name" value="sigma70-ECF"/>
    <property type="match status" value="1"/>
</dbReference>
<keyword evidence="4 6" id="KW-0238">DNA-binding</keyword>